<name>A0AAW2ZAC6_9EUKA</name>
<evidence type="ECO:0000256" key="6">
    <source>
        <dbReference type="ARBA" id="ARBA00022927"/>
    </source>
</evidence>
<keyword evidence="5" id="KW-0963">Cytoplasm</keyword>
<evidence type="ECO:0000256" key="7">
    <source>
        <dbReference type="ARBA" id="ARBA00023242"/>
    </source>
</evidence>
<dbReference type="InterPro" id="IPR011989">
    <property type="entry name" value="ARM-like"/>
</dbReference>
<comment type="caution">
    <text evidence="10">The sequence shown here is derived from an EMBL/GenBank/DDBJ whole genome shotgun (WGS) entry which is preliminary data.</text>
</comment>
<dbReference type="PANTHER" id="PTHR12596:SF1">
    <property type="entry name" value="EXPORTIN-4"/>
    <property type="match status" value="1"/>
</dbReference>
<dbReference type="InterPro" id="IPR016024">
    <property type="entry name" value="ARM-type_fold"/>
</dbReference>
<keyword evidence="11" id="KW-1185">Reference proteome</keyword>
<dbReference type="SUPFAM" id="SSF48371">
    <property type="entry name" value="ARM repeat"/>
    <property type="match status" value="1"/>
</dbReference>
<comment type="subcellular location">
    <subcellularLocation>
        <location evidence="2">Cytoplasm</location>
    </subcellularLocation>
    <subcellularLocation>
        <location evidence="1">Nucleus</location>
    </subcellularLocation>
</comment>
<dbReference type="GO" id="GO:0005643">
    <property type="term" value="C:nuclear pore"/>
    <property type="evidence" value="ECO:0007669"/>
    <property type="project" value="TreeGrafter"/>
</dbReference>
<keyword evidence="6" id="KW-0653">Protein transport</keyword>
<dbReference type="EMBL" id="JAOPGA020001182">
    <property type="protein sequence ID" value="KAL0485903.1"/>
    <property type="molecule type" value="Genomic_DNA"/>
</dbReference>
<dbReference type="AlphaFoldDB" id="A0AAW2ZAC6"/>
<dbReference type="Pfam" id="PF08767">
    <property type="entry name" value="CRM1_C"/>
    <property type="match status" value="1"/>
</dbReference>
<dbReference type="GO" id="GO:0005737">
    <property type="term" value="C:cytoplasm"/>
    <property type="evidence" value="ECO:0007669"/>
    <property type="project" value="UniProtKB-SubCell"/>
</dbReference>
<dbReference type="Proteomes" id="UP001431209">
    <property type="component" value="Unassembled WGS sequence"/>
</dbReference>
<dbReference type="GO" id="GO:0006611">
    <property type="term" value="P:protein export from nucleus"/>
    <property type="evidence" value="ECO:0007669"/>
    <property type="project" value="TreeGrafter"/>
</dbReference>
<dbReference type="GO" id="GO:0005049">
    <property type="term" value="F:nuclear export signal receptor activity"/>
    <property type="evidence" value="ECO:0007669"/>
    <property type="project" value="InterPro"/>
</dbReference>
<evidence type="ECO:0000259" key="9">
    <source>
        <dbReference type="Pfam" id="PF08767"/>
    </source>
</evidence>
<proteinExistence type="inferred from homology"/>
<sequence length="948" mass="108201">MKRAWVDDVNGNYKNFCRTVVQQLLNDGKMTICMELLSSMVTEFSTQKSSEINVTWEYHEKARSAFQSDMLPDCFQVSTSAIKLSLTNNNVDLAHSALSLLLEVLTWDFSTFDVANASTQVRRARRSRTQSTVVNPPTHWAPKLADVNLVNMLVECHNKFRGDNVTMTARQSLIQLASLSKRMFRTVEDQLSFLTSIMNAIFTMCQSSLSILSQNIQTKNDELAYKVGLELYDCSQALLRIFTNFDPTIVSKLTNITQVLDQTAQLTCDLITITTLTEELIYHDALSFLLDAWSVISISDALNTSNHCLRIFTSYVDSRVNMNRSTFDDTNDDCEDCYLLEESLTSLAVIARKNAAQSLTHLHNHFTRIGATLIVAFSHTAVPDELFDQLEWIFDFIGYVVCDDAQGESPIIPQELINCCKSSSILFTLMQKVLEYSNMEREHYQKSSPRIAEKYMWLLKRWMPTYLMPDVELYSHHHSLSSDLASAYGSNENGTGIALFILSKILFNLFQWQSEPDLAKSTCECFRTLVKNPRVVSRIVITDEWRKMILMDRDTFVTMKNQVDQIKGAFTECLSVGCDTIEDYDTARAYSDQLLEPIRVQFDILMTPSDAKTLSDDSISKILYCLEKICGVVRSSGSKNRVFIWEFLDKGYSVLIKMVMLCEKFHIYQNIVNSCLKFYVDVTAHLSSYLDDHSCAKLYKSCLECINVYRKYNVGKTFVKEKQQDDALEESSSDVLCLLNILTHMTSREFLDFGGSGDVDVPNVIFEGLNLVLPLITLDILDYPKLCKQYFDLTAHMMEVYPHKISDLSPQLFSQIVSSLMFGLKHADPDINRLCYESIASIAGERCAIALNSGFLETIIGGILFTIMYEKFDFELMEPMSRALYFLVIWSPDKFRMVAQNILNSEADAGTRQRMASYFDTLNESNMVHFNKKLKEFTFGVRVFLKTK</sequence>
<feature type="domain" description="Exportin-1 C-terminal" evidence="9">
    <location>
        <begin position="760"/>
        <end position="834"/>
    </location>
</feature>
<evidence type="ECO:0000256" key="2">
    <source>
        <dbReference type="ARBA" id="ARBA00004496"/>
    </source>
</evidence>
<dbReference type="InterPro" id="IPR044189">
    <property type="entry name" value="XPO4/7-like"/>
</dbReference>
<dbReference type="InterPro" id="IPR014877">
    <property type="entry name" value="XPO1_C_dom"/>
</dbReference>
<evidence type="ECO:0000256" key="1">
    <source>
        <dbReference type="ARBA" id="ARBA00004123"/>
    </source>
</evidence>
<dbReference type="Gene3D" id="1.25.10.10">
    <property type="entry name" value="Leucine-rich Repeat Variant"/>
    <property type="match status" value="1"/>
</dbReference>
<organism evidence="10 11">
    <name type="scientific">Acrasis kona</name>
    <dbReference type="NCBI Taxonomy" id="1008807"/>
    <lineage>
        <taxon>Eukaryota</taxon>
        <taxon>Discoba</taxon>
        <taxon>Heterolobosea</taxon>
        <taxon>Tetramitia</taxon>
        <taxon>Eutetramitia</taxon>
        <taxon>Acrasidae</taxon>
        <taxon>Acrasis</taxon>
    </lineage>
</organism>
<protein>
    <recommendedName>
        <fullName evidence="8">Exportin-4</fullName>
    </recommendedName>
</protein>
<evidence type="ECO:0000256" key="3">
    <source>
        <dbReference type="ARBA" id="ARBA00009466"/>
    </source>
</evidence>
<accession>A0AAW2ZAC6</accession>
<evidence type="ECO:0000256" key="4">
    <source>
        <dbReference type="ARBA" id="ARBA00022448"/>
    </source>
</evidence>
<reference evidence="10 11" key="1">
    <citation type="submission" date="2024-03" db="EMBL/GenBank/DDBJ databases">
        <title>The Acrasis kona genome and developmental transcriptomes reveal deep origins of eukaryotic multicellular pathways.</title>
        <authorList>
            <person name="Sheikh S."/>
            <person name="Fu C.-J."/>
            <person name="Brown M.W."/>
            <person name="Baldauf S.L."/>
        </authorList>
    </citation>
    <scope>NUCLEOTIDE SEQUENCE [LARGE SCALE GENOMIC DNA]</scope>
    <source>
        <strain evidence="10 11">ATCC MYA-3509</strain>
    </source>
</reference>
<comment type="similarity">
    <text evidence="3">Belongs to the exportin family.</text>
</comment>
<keyword evidence="4" id="KW-0813">Transport</keyword>
<keyword evidence="7" id="KW-0539">Nucleus</keyword>
<evidence type="ECO:0000256" key="8">
    <source>
        <dbReference type="ARBA" id="ARBA00040444"/>
    </source>
</evidence>
<evidence type="ECO:0000313" key="11">
    <source>
        <dbReference type="Proteomes" id="UP001431209"/>
    </source>
</evidence>
<dbReference type="PANTHER" id="PTHR12596">
    <property type="entry name" value="EXPORTIN 4,7-RELATED"/>
    <property type="match status" value="1"/>
</dbReference>
<evidence type="ECO:0000313" key="10">
    <source>
        <dbReference type="EMBL" id="KAL0485903.1"/>
    </source>
</evidence>
<evidence type="ECO:0000256" key="5">
    <source>
        <dbReference type="ARBA" id="ARBA00022490"/>
    </source>
</evidence>
<gene>
    <name evidence="10" type="ORF">AKO1_002184</name>
</gene>